<evidence type="ECO:0000259" key="2">
    <source>
        <dbReference type="Pfam" id="PF07007"/>
    </source>
</evidence>
<dbReference type="AlphaFoldDB" id="A0A4D7AVB2"/>
<evidence type="ECO:0000313" key="4">
    <source>
        <dbReference type="Proteomes" id="UP000298781"/>
    </source>
</evidence>
<keyword evidence="1" id="KW-0732">Signal</keyword>
<feature type="signal peptide" evidence="1">
    <location>
        <begin position="1"/>
        <end position="24"/>
    </location>
</feature>
<feature type="domain" description="Lysozyme inhibitor LprI-like N-terminal" evidence="2">
    <location>
        <begin position="181"/>
        <end position="275"/>
    </location>
</feature>
<dbReference type="Proteomes" id="UP000298781">
    <property type="component" value="Chromosome"/>
</dbReference>
<evidence type="ECO:0000256" key="1">
    <source>
        <dbReference type="SAM" id="SignalP"/>
    </source>
</evidence>
<dbReference type="InterPro" id="IPR009739">
    <property type="entry name" value="LprI-like_N"/>
</dbReference>
<gene>
    <name evidence="3" type="ORF">E8M01_05165</name>
</gene>
<name>A0A4D7AVB2_9HYPH</name>
<reference evidence="3 4" key="1">
    <citation type="submission" date="2019-04" db="EMBL/GenBank/DDBJ databases">
        <title>Phreatobacter aquaticus sp. nov.</title>
        <authorList>
            <person name="Choi A."/>
        </authorList>
    </citation>
    <scope>NUCLEOTIDE SEQUENCE [LARGE SCALE GENOMIC DNA]</scope>
    <source>
        <strain evidence="3 4">KCTC 52518</strain>
    </source>
</reference>
<accession>A0A4D7AVB2</accession>
<organism evidence="3 4">
    <name type="scientific">Phreatobacter stygius</name>
    <dbReference type="NCBI Taxonomy" id="1940610"/>
    <lineage>
        <taxon>Bacteria</taxon>
        <taxon>Pseudomonadati</taxon>
        <taxon>Pseudomonadota</taxon>
        <taxon>Alphaproteobacteria</taxon>
        <taxon>Hyphomicrobiales</taxon>
        <taxon>Phreatobacteraceae</taxon>
        <taxon>Phreatobacter</taxon>
    </lineage>
</organism>
<sequence length="286" mass="31185">MTATWISVLALVAGLVGLASDARAQGCPASLALAERQACLARAVPEADAALVVARADATKAIADWHGNLSPEERAQWRAQFDKNLDLWALFRDRVCAAPLIGFEQRLNAERAAIASSACRLVITQVMSGDLTNRFGEAVSDKARGHLAGSQRGPNRRGLIAAEGRQPLCRHPGRGGDYAPLTACYERQAARVDAELNAVWARVLATIRARHDVSEADRAAWSEALRAAQRSWAELRDLTCRLEAYETPNRSANSVYSGLVGPCLIVETEERMRALQITYGLRRTER</sequence>
<proteinExistence type="predicted"/>
<dbReference type="OrthoDB" id="7340239at2"/>
<feature type="chain" id="PRO_5020685981" evidence="1">
    <location>
        <begin position="25"/>
        <end position="286"/>
    </location>
</feature>
<dbReference type="EMBL" id="CP039690">
    <property type="protein sequence ID" value="QCI63681.1"/>
    <property type="molecule type" value="Genomic_DNA"/>
</dbReference>
<dbReference type="Gene3D" id="1.20.1270.180">
    <property type="match status" value="1"/>
</dbReference>
<evidence type="ECO:0000313" key="3">
    <source>
        <dbReference type="EMBL" id="QCI63681.1"/>
    </source>
</evidence>
<dbReference type="Pfam" id="PF07007">
    <property type="entry name" value="LprI"/>
    <property type="match status" value="1"/>
</dbReference>
<dbReference type="RefSeq" id="WP_136959138.1">
    <property type="nucleotide sequence ID" value="NZ_CP039690.1"/>
</dbReference>
<keyword evidence="4" id="KW-1185">Reference proteome</keyword>
<protein>
    <submittedName>
        <fullName evidence="3">DUF1311 domain-containing protein</fullName>
    </submittedName>
</protein>
<dbReference type="KEGG" id="pstg:E8M01_05165"/>